<gene>
    <name evidence="8" type="primary">fbp</name>
    <name evidence="12" type="ORF">BG844_33775</name>
</gene>
<dbReference type="EMBL" id="MEIA01000531">
    <property type="protein sequence ID" value="OJF10124.1"/>
    <property type="molecule type" value="Genomic_DNA"/>
</dbReference>
<dbReference type="PIRSF" id="PIRSF500210">
    <property type="entry name" value="FBPtase"/>
    <property type="match status" value="1"/>
</dbReference>
<comment type="catalytic activity">
    <reaction evidence="1 8">
        <text>beta-D-fructose 1,6-bisphosphate + H2O = beta-D-fructose 6-phosphate + phosphate</text>
        <dbReference type="Rhea" id="RHEA:11064"/>
        <dbReference type="ChEBI" id="CHEBI:15377"/>
        <dbReference type="ChEBI" id="CHEBI:32966"/>
        <dbReference type="ChEBI" id="CHEBI:43474"/>
        <dbReference type="ChEBI" id="CHEBI:57634"/>
        <dbReference type="EC" id="3.1.3.11"/>
    </reaction>
</comment>
<evidence type="ECO:0000256" key="2">
    <source>
        <dbReference type="ARBA" id="ARBA00010941"/>
    </source>
</evidence>
<evidence type="ECO:0000259" key="11">
    <source>
        <dbReference type="Pfam" id="PF18913"/>
    </source>
</evidence>
<evidence type="ECO:0000256" key="4">
    <source>
        <dbReference type="ARBA" id="ARBA00022567"/>
    </source>
</evidence>
<comment type="caution">
    <text evidence="12">The sequence shown here is derived from an EMBL/GenBank/DDBJ whole genome shotgun (WGS) entry which is preliminary data.</text>
</comment>
<dbReference type="Gene3D" id="3.40.190.80">
    <property type="match status" value="1"/>
</dbReference>
<dbReference type="Proteomes" id="UP000182486">
    <property type="component" value="Unassembled WGS sequence"/>
</dbReference>
<accession>A0A1K0GGW1</accession>
<feature type="domain" description="Fructose-1-6-bisphosphatase class I N-terminal" evidence="10">
    <location>
        <begin position="6"/>
        <end position="183"/>
    </location>
</feature>
<evidence type="ECO:0000256" key="9">
    <source>
        <dbReference type="RuleBase" id="RU000508"/>
    </source>
</evidence>
<dbReference type="InterPro" id="IPR033391">
    <property type="entry name" value="FBPase_N"/>
</dbReference>
<dbReference type="PIRSF" id="PIRSF000904">
    <property type="entry name" value="FBPtase_SBPase"/>
    <property type="match status" value="1"/>
</dbReference>
<dbReference type="AlphaFoldDB" id="A0A1K0GGW1"/>
<dbReference type="GO" id="GO:0042132">
    <property type="term" value="F:fructose 1,6-bisphosphate 1-phosphatase activity"/>
    <property type="evidence" value="ECO:0007669"/>
    <property type="project" value="UniProtKB-UniRule"/>
</dbReference>
<evidence type="ECO:0000259" key="10">
    <source>
        <dbReference type="Pfam" id="PF00316"/>
    </source>
</evidence>
<evidence type="ECO:0000256" key="6">
    <source>
        <dbReference type="ARBA" id="ARBA00023277"/>
    </source>
</evidence>
<protein>
    <recommendedName>
        <fullName evidence="8">Fructose-1,6-bisphosphatase class 1</fullName>
        <shortName evidence="8">FBPase class 1</shortName>
        <ecNumber evidence="8">3.1.3.11</ecNumber>
    </recommendedName>
    <alternativeName>
        <fullName evidence="8">D-fructose-1,6-bisphosphate 1-phosphohydrolase class 1</fullName>
    </alternativeName>
</protein>
<evidence type="ECO:0000256" key="8">
    <source>
        <dbReference type="HAMAP-Rule" id="MF_01855"/>
    </source>
</evidence>
<dbReference type="Pfam" id="PF00316">
    <property type="entry name" value="FBPase"/>
    <property type="match status" value="1"/>
</dbReference>
<dbReference type="HAMAP" id="MF_01855">
    <property type="entry name" value="FBPase_class1"/>
    <property type="match status" value="1"/>
</dbReference>
<keyword evidence="6 8" id="KW-0119">Carbohydrate metabolism</keyword>
<evidence type="ECO:0000256" key="5">
    <source>
        <dbReference type="ARBA" id="ARBA00022801"/>
    </source>
</evidence>
<dbReference type="GO" id="GO:0019253">
    <property type="term" value="P:reductive pentose-phosphate cycle"/>
    <property type="evidence" value="ECO:0007669"/>
    <property type="project" value="UniProtKB-KW"/>
</dbReference>
<dbReference type="PANTHER" id="PTHR11556">
    <property type="entry name" value="FRUCTOSE-1,6-BISPHOSPHATASE-RELATED"/>
    <property type="match status" value="1"/>
</dbReference>
<dbReference type="PRINTS" id="PR00115">
    <property type="entry name" value="F16BPHPHTASE"/>
</dbReference>
<keyword evidence="5 8" id="KW-0378">Hydrolase</keyword>
<evidence type="ECO:0000313" key="12">
    <source>
        <dbReference type="EMBL" id="OJF10124.1"/>
    </source>
</evidence>
<reference evidence="12 13" key="1">
    <citation type="submission" date="2016-09" db="EMBL/GenBank/DDBJ databases">
        <title>Couchioplanes caeruleus draft genome sequence.</title>
        <authorList>
            <person name="Sheehan J."/>
            <person name="Caffrey P."/>
        </authorList>
    </citation>
    <scope>NUCLEOTIDE SEQUENCE [LARGE SCALE GENOMIC DNA]</scope>
    <source>
        <strain evidence="12 13">DSM 43634</strain>
    </source>
</reference>
<comment type="subunit">
    <text evidence="8">Homotetramer.</text>
</comment>
<dbReference type="GO" id="GO:0005986">
    <property type="term" value="P:sucrose biosynthetic process"/>
    <property type="evidence" value="ECO:0007669"/>
    <property type="project" value="TreeGrafter"/>
</dbReference>
<dbReference type="Gene3D" id="3.30.540.10">
    <property type="entry name" value="Fructose-1,6-Bisphosphatase, subunit A, domain 1"/>
    <property type="match status" value="1"/>
</dbReference>
<evidence type="ECO:0000256" key="3">
    <source>
        <dbReference type="ARBA" id="ARBA00022490"/>
    </source>
</evidence>
<dbReference type="InterPro" id="IPR028343">
    <property type="entry name" value="FBPtase"/>
</dbReference>
<dbReference type="CDD" id="cd00354">
    <property type="entry name" value="FBPase"/>
    <property type="match status" value="1"/>
</dbReference>
<keyword evidence="13" id="KW-1185">Reference proteome</keyword>
<dbReference type="InterPro" id="IPR044015">
    <property type="entry name" value="FBPase_C_dom"/>
</dbReference>
<feature type="domain" description="Fructose-1-6-bisphosphatase class 1 C-terminal" evidence="11">
    <location>
        <begin position="187"/>
        <end position="319"/>
    </location>
</feature>
<organism evidence="12 13">
    <name type="scientific">Couchioplanes caeruleus subsp. caeruleus</name>
    <dbReference type="NCBI Taxonomy" id="56427"/>
    <lineage>
        <taxon>Bacteria</taxon>
        <taxon>Bacillati</taxon>
        <taxon>Actinomycetota</taxon>
        <taxon>Actinomycetes</taxon>
        <taxon>Micromonosporales</taxon>
        <taxon>Micromonosporaceae</taxon>
        <taxon>Couchioplanes</taxon>
    </lineage>
</organism>
<evidence type="ECO:0000256" key="1">
    <source>
        <dbReference type="ARBA" id="ARBA00001273"/>
    </source>
</evidence>
<sequence length="341" mass="37578">MPEAHKTLTRYTIEQEHRHLDSTGDFSGLLNAISTAVKIIANQVNKGALVGAPKNLDGISNEVMIGETEWTGHLAAMTSDRTGDVYPVPQPYRRGKYLLAFDPLDGSDTIDVGIPVGTIFSILRSPRPNAPASAADFLQQGVAQVCAGFALYGPSTVLVLTTGDGVDGFTLDRDIGAFILTHPRMRIPESTEEFAINASNERFWEPPVKRYVAECLAGRSGTRQRDFTMRWVACLAAETFRILTHGGVFLDPDDSGAGRPRRPRLLYAANPIAYVVEQAGGLASTGRQRLMTCVPGGLRERVPLIFGSRTEVERIERYHRDRVDLHDDDFSLFNTRSLFRT</sequence>
<dbReference type="SUPFAM" id="SSF56655">
    <property type="entry name" value="Carbohydrate phosphatase"/>
    <property type="match status" value="1"/>
</dbReference>
<comment type="pathway">
    <text evidence="7">Carbohydrate biosynthesis.</text>
</comment>
<comment type="caution">
    <text evidence="8">Lacks conserved residue(s) required for the propagation of feature annotation.</text>
</comment>
<dbReference type="GO" id="GO:0006002">
    <property type="term" value="P:fructose 6-phosphate metabolic process"/>
    <property type="evidence" value="ECO:0007669"/>
    <property type="project" value="TreeGrafter"/>
</dbReference>
<proteinExistence type="inferred from homology"/>
<dbReference type="InterPro" id="IPR000146">
    <property type="entry name" value="FBPase_class-1"/>
</dbReference>
<comment type="similarity">
    <text evidence="2 8 9">Belongs to the FBPase class 1 family.</text>
</comment>
<dbReference type="GO" id="GO:0030388">
    <property type="term" value="P:fructose 1,6-bisphosphate metabolic process"/>
    <property type="evidence" value="ECO:0007669"/>
    <property type="project" value="TreeGrafter"/>
</dbReference>
<dbReference type="EC" id="3.1.3.11" evidence="8"/>
<dbReference type="RefSeq" id="WP_071809470.1">
    <property type="nucleotide sequence ID" value="NZ_MEIA01000531.1"/>
</dbReference>
<dbReference type="PANTHER" id="PTHR11556:SF35">
    <property type="entry name" value="SEDOHEPTULOSE-1,7-BISPHOSPHATASE, CHLOROPLASTIC"/>
    <property type="match status" value="1"/>
</dbReference>
<evidence type="ECO:0000313" key="13">
    <source>
        <dbReference type="Proteomes" id="UP000182486"/>
    </source>
</evidence>
<dbReference type="NCBIfam" id="NF006779">
    <property type="entry name" value="PRK09293.1-3"/>
    <property type="match status" value="1"/>
</dbReference>
<dbReference type="GO" id="GO:0005829">
    <property type="term" value="C:cytosol"/>
    <property type="evidence" value="ECO:0007669"/>
    <property type="project" value="TreeGrafter"/>
</dbReference>
<evidence type="ECO:0000256" key="7">
    <source>
        <dbReference type="ARBA" id="ARBA00024331"/>
    </source>
</evidence>
<dbReference type="GO" id="GO:0006094">
    <property type="term" value="P:gluconeogenesis"/>
    <property type="evidence" value="ECO:0007669"/>
    <property type="project" value="UniProtKB-UniRule"/>
</dbReference>
<comment type="subcellular location">
    <subcellularLocation>
        <location evidence="8">Cytoplasm</location>
    </subcellularLocation>
</comment>
<dbReference type="Pfam" id="PF18913">
    <property type="entry name" value="FBPase_C"/>
    <property type="match status" value="1"/>
</dbReference>
<keyword evidence="3 8" id="KW-0963">Cytoplasm</keyword>
<feature type="binding site" evidence="8">
    <location>
        <position position="197"/>
    </location>
    <ligand>
        <name>substrate</name>
    </ligand>
</feature>
<dbReference type="GO" id="GO:0006000">
    <property type="term" value="P:fructose metabolic process"/>
    <property type="evidence" value="ECO:0007669"/>
    <property type="project" value="TreeGrafter"/>
</dbReference>
<keyword evidence="4" id="KW-0113">Calvin cycle</keyword>
<name>A0A1K0GGW1_9ACTN</name>